<reference evidence="5" key="1">
    <citation type="journal article" date="2019" name="Int. J. Syst. Evol. Microbiol.">
        <title>The Global Catalogue of Microorganisms (GCM) 10K type strain sequencing project: providing services to taxonomists for standard genome sequencing and annotation.</title>
        <authorList>
            <consortium name="The Broad Institute Genomics Platform"/>
            <consortium name="The Broad Institute Genome Sequencing Center for Infectious Disease"/>
            <person name="Wu L."/>
            <person name="Ma J."/>
        </authorList>
    </citation>
    <scope>NUCLEOTIDE SEQUENCE [LARGE SCALE GENOMIC DNA]</scope>
    <source>
        <strain evidence="5">CGMCC 1.19029</strain>
    </source>
</reference>
<dbReference type="PANTHER" id="PTHR12526:SF510">
    <property type="entry name" value="D-INOSITOL 3-PHOSPHATE GLYCOSYLTRANSFERASE"/>
    <property type="match status" value="1"/>
</dbReference>
<evidence type="ECO:0000313" key="5">
    <source>
        <dbReference type="Proteomes" id="UP001595756"/>
    </source>
</evidence>
<dbReference type="Proteomes" id="UP001595756">
    <property type="component" value="Unassembled WGS sequence"/>
</dbReference>
<accession>A0ABV8RXQ4</accession>
<keyword evidence="1" id="KW-0328">Glycosyltransferase</keyword>
<dbReference type="RefSeq" id="WP_376812486.1">
    <property type="nucleotide sequence ID" value="NZ_JBHSDY010000004.1"/>
</dbReference>
<keyword evidence="3" id="KW-0175">Coiled coil</keyword>
<evidence type="ECO:0000256" key="2">
    <source>
        <dbReference type="ARBA" id="ARBA00022679"/>
    </source>
</evidence>
<comment type="caution">
    <text evidence="4">The sequence shown here is derived from an EMBL/GenBank/DDBJ whole genome shotgun (WGS) entry which is preliminary data.</text>
</comment>
<evidence type="ECO:0000256" key="3">
    <source>
        <dbReference type="SAM" id="Coils"/>
    </source>
</evidence>
<dbReference type="PANTHER" id="PTHR12526">
    <property type="entry name" value="GLYCOSYLTRANSFERASE"/>
    <property type="match status" value="1"/>
</dbReference>
<dbReference type="SUPFAM" id="SSF53756">
    <property type="entry name" value="UDP-Glycosyltransferase/glycogen phosphorylase"/>
    <property type="match status" value="1"/>
</dbReference>
<evidence type="ECO:0000313" key="4">
    <source>
        <dbReference type="EMBL" id="MFC4297923.1"/>
    </source>
</evidence>
<protein>
    <submittedName>
        <fullName evidence="4">Glycosyltransferase</fullName>
    </submittedName>
</protein>
<feature type="coiled-coil region" evidence="3">
    <location>
        <begin position="28"/>
        <end position="76"/>
    </location>
</feature>
<organism evidence="4 5">
    <name type="scientific">Castellaniella hirudinis</name>
    <dbReference type="NCBI Taxonomy" id="1144617"/>
    <lineage>
        <taxon>Bacteria</taxon>
        <taxon>Pseudomonadati</taxon>
        <taxon>Pseudomonadota</taxon>
        <taxon>Betaproteobacteria</taxon>
        <taxon>Burkholderiales</taxon>
        <taxon>Alcaligenaceae</taxon>
        <taxon>Castellaniella</taxon>
    </lineage>
</organism>
<dbReference type="EMBL" id="JBHSDY010000004">
    <property type="protein sequence ID" value="MFC4297923.1"/>
    <property type="molecule type" value="Genomic_DNA"/>
</dbReference>
<proteinExistence type="predicted"/>
<name>A0ABV8RXQ4_9BURK</name>
<keyword evidence="2" id="KW-0808">Transferase</keyword>
<sequence length="694" mass="75841">MSSRPSIPHALPIADAAARRVATQPERLRHLTQENELMVARLEQERAARLQAEKDLAGMKALLRESNQQLARQKRTLTWRFGQEVTRARSLTDYVMLPLRLYRLSGAHKRERRQMPLNPHPAPTVLPAETAGAIKEALDYAHRVRDAEVILWISKQAWPAQTKVKVYCEVAKWARSSYPHIAEQIAEQLLTLDPNAPHVRQLAFSLYDAGLVTAPAKLLAHAQNTGVEFNTAEQQRARRVCNAHELMRRAARRAPRPRQAFDFNADGPIVIVAPTSLLHGRNAASNALHRHAALLRRRYGNVCVISLAPDDAVRAGARLREELPQADIVLDGVVYKAVDAEPGRTQAIEDAANALSEAVLAATVGKPPRAVLAWDGLRCAIAASAAAHTLRVPYGLVLLGLDYFRKATVSHKLSERGRLELKLVSEAIVDADLVALGSQAMRHAVQQLLGSPRETALLPPLPLPSTRGRKAAAPEVESTLAALQGKRVLALTDDHPDPALARAVIDIYAEIALRRPDTALLVLSDSKTAALMRRHAVSIGLPDDQLFCLTDISDLPSREQLLARVELALFPYIPAQAEIAALPPTASLLESMAHGICPAVGLNPAYAELVEPGRSGAHIDYSQGAADIAHRLLELMEDPEVARAMGKRARERLAREYPPLEQALDDFFMQAAEPQPAALAGVHAEPGLLRMKAS</sequence>
<evidence type="ECO:0000256" key="1">
    <source>
        <dbReference type="ARBA" id="ARBA00022676"/>
    </source>
</evidence>
<gene>
    <name evidence="4" type="ORF">ACFO0J_07700</name>
</gene>
<dbReference type="Gene3D" id="3.40.50.2000">
    <property type="entry name" value="Glycogen Phosphorylase B"/>
    <property type="match status" value="1"/>
</dbReference>
<keyword evidence="5" id="KW-1185">Reference proteome</keyword>